<evidence type="ECO:0000313" key="4">
    <source>
        <dbReference type="EMBL" id="PNH00576.1"/>
    </source>
</evidence>
<reference evidence="4 5" key="1">
    <citation type="journal article" date="2017" name="Mol. Biol. Evol.">
        <title>The 4-celled Tetrabaena socialis nuclear genome reveals the essential components for genetic control of cell number at the origin of multicellularity in the volvocine lineage.</title>
        <authorList>
            <person name="Featherston J."/>
            <person name="Arakaki Y."/>
            <person name="Hanschen E.R."/>
            <person name="Ferris P.J."/>
            <person name="Michod R.E."/>
            <person name="Olson B.J.S.C."/>
            <person name="Nozaki H."/>
            <person name="Durand P.M."/>
        </authorList>
    </citation>
    <scope>NUCLEOTIDE SEQUENCE [LARGE SCALE GENOMIC DNA]</scope>
    <source>
        <strain evidence="4 5">NIES-571</strain>
    </source>
</reference>
<accession>A0A2J7ZJX8</accession>
<comment type="caution">
    <text evidence="4">The sequence shown here is derived from an EMBL/GenBank/DDBJ whole genome shotgun (WGS) entry which is preliminary data.</text>
</comment>
<dbReference type="InterPro" id="IPR050349">
    <property type="entry name" value="WD_LIS1/nudF_dynein_reg"/>
</dbReference>
<feature type="domain" description="Nephrocystin 3-like N-terminal" evidence="3">
    <location>
        <begin position="263"/>
        <end position="433"/>
    </location>
</feature>
<dbReference type="OrthoDB" id="546070at2759"/>
<evidence type="ECO:0000259" key="3">
    <source>
        <dbReference type="Pfam" id="PF24883"/>
    </source>
</evidence>
<proteinExistence type="predicted"/>
<name>A0A2J7ZJX8_9CHLO</name>
<evidence type="ECO:0000256" key="1">
    <source>
        <dbReference type="ARBA" id="ARBA00022574"/>
    </source>
</evidence>
<sequence>MRLHAGVDPLDPLATARLGITLRGLRKVEQLLRERFGPEFEGMSTTEVNKRWVEEVTAPKLCRLMEMAELVDPSDVARPAYFLSHAWANKAARLFKFVFEHLANASDSTAVWLDILCVNQHEETLAHRHDVNAFSGVVQACSAGTIVILDSEACSPATRCWCLFEWAHTLAAHGLDGLHMHLSAEDRAKVFGSINVEEAECFKEEDKAMILSEIKQHHTSYELFDASLKLQLLLEPLSYSVDLRRLLQRADEMGTQWRFKGVGEWLDSDSRLLCISAGAGEGKSTISAALCSSTELSGCVTAHHFIKYNDARRLEVVRVVKSFAFQLAKRLPAVREHLLQLDVARVSQLSDMDEAFKLLLLQPLQLWEQRKTDVLRERVVLLLDALDEADPISPKVAPNLPQTCPKVCGNRTLQLLTTHLRLLPGSVRFLVTTRPDAAAGQVLPCLDRTFPGSVTRLQPSALRGTGGGVGSGSSPVEGGVMVYHTAAAAGKSSPYTQLKRAPQLQDVYDLYGAVFRSAAHERVGNSSQLAGRVADLLAVTMAAKEPLSQAFLQQLGFADALRLLPGHPQLFFVDEHRLFMFHKSL</sequence>
<dbReference type="PANTHER" id="PTHR44129">
    <property type="entry name" value="WD REPEAT-CONTAINING PROTEIN POP1"/>
    <property type="match status" value="1"/>
</dbReference>
<protein>
    <recommendedName>
        <fullName evidence="3">Nephrocystin 3-like N-terminal domain-containing protein</fullName>
    </recommendedName>
</protein>
<gene>
    <name evidence="4" type="ORF">TSOC_013598</name>
</gene>
<dbReference type="InterPro" id="IPR056884">
    <property type="entry name" value="NPHP3-like_N"/>
</dbReference>
<organism evidence="4 5">
    <name type="scientific">Tetrabaena socialis</name>
    <dbReference type="NCBI Taxonomy" id="47790"/>
    <lineage>
        <taxon>Eukaryota</taxon>
        <taxon>Viridiplantae</taxon>
        <taxon>Chlorophyta</taxon>
        <taxon>core chlorophytes</taxon>
        <taxon>Chlorophyceae</taxon>
        <taxon>CS clade</taxon>
        <taxon>Chlamydomonadales</taxon>
        <taxon>Tetrabaenaceae</taxon>
        <taxon>Tetrabaena</taxon>
    </lineage>
</organism>
<feature type="non-terminal residue" evidence="4">
    <location>
        <position position="585"/>
    </location>
</feature>
<dbReference type="EMBL" id="PGGS01001297">
    <property type="protein sequence ID" value="PNH00576.1"/>
    <property type="molecule type" value="Genomic_DNA"/>
</dbReference>
<dbReference type="Proteomes" id="UP000236333">
    <property type="component" value="Unassembled WGS sequence"/>
</dbReference>
<keyword evidence="5" id="KW-1185">Reference proteome</keyword>
<evidence type="ECO:0000256" key="2">
    <source>
        <dbReference type="ARBA" id="ARBA00022737"/>
    </source>
</evidence>
<keyword evidence="1" id="KW-0853">WD repeat</keyword>
<keyword evidence="2" id="KW-0677">Repeat</keyword>
<dbReference type="Pfam" id="PF24883">
    <property type="entry name" value="NPHP3_N"/>
    <property type="match status" value="1"/>
</dbReference>
<dbReference type="AlphaFoldDB" id="A0A2J7ZJX8"/>
<evidence type="ECO:0000313" key="5">
    <source>
        <dbReference type="Proteomes" id="UP000236333"/>
    </source>
</evidence>